<dbReference type="EMBL" id="QRZH01000001">
    <property type="protein sequence ID" value="RGV59853.1"/>
    <property type="molecule type" value="Genomic_DNA"/>
</dbReference>
<evidence type="ECO:0000256" key="2">
    <source>
        <dbReference type="ARBA" id="ARBA00023002"/>
    </source>
</evidence>
<proteinExistence type="inferred from homology"/>
<reference evidence="3 4" key="1">
    <citation type="submission" date="2018-08" db="EMBL/GenBank/DDBJ databases">
        <title>A genome reference for cultivated species of the human gut microbiota.</title>
        <authorList>
            <person name="Zou Y."/>
            <person name="Xue W."/>
            <person name="Luo G."/>
        </authorList>
    </citation>
    <scope>NUCLEOTIDE SEQUENCE [LARGE SCALE GENOMIC DNA]</scope>
    <source>
        <strain evidence="3 4">AF14-26</strain>
    </source>
</reference>
<comment type="caution">
    <text evidence="3">The sequence shown here is derived from an EMBL/GenBank/DDBJ whole genome shotgun (WGS) entry which is preliminary data.</text>
</comment>
<dbReference type="Proteomes" id="UP000286270">
    <property type="component" value="Unassembled WGS sequence"/>
</dbReference>
<dbReference type="PRINTS" id="PR00081">
    <property type="entry name" value="GDHRDH"/>
</dbReference>
<sequence>MELDLLNLSGRSYLITGAASGMGRATSILLSKCGARLILVDINEDGLQITKKDCVGETMILKMDLSFPEEFKGCILSSISSFGKLNGFVHCAGLPYISPLKTVSAAHCEKLYTVNAYAAVELAKILMNRNVYAGEHGTIVLISSVYGLVGSAANVGYALSKGAIQGITKALSIELAPKKVRVNCIAPGFIKTKMMENVSSSFSEDYVDHLSTLHPLGLGETEDVANSVLFLLSDMSKWITGAIISVDGGFTAQ</sequence>
<accession>A0A412YRA5</accession>
<organism evidence="3 4">
    <name type="scientific">Bacteroides fragilis</name>
    <dbReference type="NCBI Taxonomy" id="817"/>
    <lineage>
        <taxon>Bacteria</taxon>
        <taxon>Pseudomonadati</taxon>
        <taxon>Bacteroidota</taxon>
        <taxon>Bacteroidia</taxon>
        <taxon>Bacteroidales</taxon>
        <taxon>Bacteroidaceae</taxon>
        <taxon>Bacteroides</taxon>
    </lineage>
</organism>
<comment type="similarity">
    <text evidence="1">Belongs to the short-chain dehydrogenases/reductases (SDR) family.</text>
</comment>
<dbReference type="PRINTS" id="PR00080">
    <property type="entry name" value="SDRFAMILY"/>
</dbReference>
<name>A0A412YRA5_BACFG</name>
<dbReference type="PANTHER" id="PTHR43639:SF1">
    <property type="entry name" value="SHORT-CHAIN DEHYDROGENASE_REDUCTASE FAMILY PROTEIN"/>
    <property type="match status" value="1"/>
</dbReference>
<dbReference type="FunFam" id="3.40.50.720:FF:000084">
    <property type="entry name" value="Short-chain dehydrogenase reductase"/>
    <property type="match status" value="1"/>
</dbReference>
<keyword evidence="2" id="KW-0560">Oxidoreductase</keyword>
<protein>
    <submittedName>
        <fullName evidence="3">SDR family NAD(P)-dependent oxidoreductase</fullName>
    </submittedName>
</protein>
<gene>
    <name evidence="3" type="ORF">DWW08_01765</name>
</gene>
<dbReference type="Gene3D" id="3.40.50.720">
    <property type="entry name" value="NAD(P)-binding Rossmann-like Domain"/>
    <property type="match status" value="1"/>
</dbReference>
<dbReference type="InterPro" id="IPR036291">
    <property type="entry name" value="NAD(P)-bd_dom_sf"/>
</dbReference>
<dbReference type="AlphaFoldDB" id="A0A412YRA5"/>
<evidence type="ECO:0000313" key="4">
    <source>
        <dbReference type="Proteomes" id="UP000286270"/>
    </source>
</evidence>
<dbReference type="CDD" id="cd05233">
    <property type="entry name" value="SDR_c"/>
    <property type="match status" value="1"/>
</dbReference>
<dbReference type="SUPFAM" id="SSF51735">
    <property type="entry name" value="NAD(P)-binding Rossmann-fold domains"/>
    <property type="match status" value="1"/>
</dbReference>
<dbReference type="RefSeq" id="WP_122141607.1">
    <property type="nucleotide sequence ID" value="NZ_JAFKPL010000006.1"/>
</dbReference>
<dbReference type="InterPro" id="IPR002347">
    <property type="entry name" value="SDR_fam"/>
</dbReference>
<dbReference type="PANTHER" id="PTHR43639">
    <property type="entry name" value="OXIDOREDUCTASE, SHORT-CHAIN DEHYDROGENASE/REDUCTASE FAMILY (AFU_ORTHOLOGUE AFUA_5G02870)"/>
    <property type="match status" value="1"/>
</dbReference>
<evidence type="ECO:0000256" key="1">
    <source>
        <dbReference type="ARBA" id="ARBA00006484"/>
    </source>
</evidence>
<dbReference type="GO" id="GO:0016491">
    <property type="term" value="F:oxidoreductase activity"/>
    <property type="evidence" value="ECO:0007669"/>
    <property type="project" value="UniProtKB-KW"/>
</dbReference>
<dbReference type="Pfam" id="PF13561">
    <property type="entry name" value="adh_short_C2"/>
    <property type="match status" value="1"/>
</dbReference>
<evidence type="ECO:0000313" key="3">
    <source>
        <dbReference type="EMBL" id="RGV59853.1"/>
    </source>
</evidence>